<dbReference type="EMBL" id="LR812090">
    <property type="protein sequence ID" value="CAB9492553.1"/>
    <property type="molecule type" value="Genomic_DNA"/>
</dbReference>
<reference evidence="1 2" key="1">
    <citation type="submission" date="2020-06" db="EMBL/GenBank/DDBJ databases">
        <authorList>
            <person name="Duchaud E."/>
        </authorList>
    </citation>
    <scope>NUCLEOTIDE SEQUENCE [LARGE SCALE GENOMIC DNA]</scope>
    <source>
        <strain evidence="1">Alteromonas fortis</strain>
    </source>
</reference>
<dbReference type="Pfam" id="PF11225">
    <property type="entry name" value="DUF3024"/>
    <property type="match status" value="1"/>
</dbReference>
<gene>
    <name evidence="1" type="ORF">ALFOR1_10518</name>
</gene>
<evidence type="ECO:0000313" key="2">
    <source>
        <dbReference type="Proteomes" id="UP000509458"/>
    </source>
</evidence>
<evidence type="ECO:0000313" key="1">
    <source>
        <dbReference type="EMBL" id="CAB9492553.1"/>
    </source>
</evidence>
<dbReference type="AlphaFoldDB" id="A0A6T9XXG1"/>
<sequence>MALSEFEIKKIEKAANAFLNKRRPPVHIRNELDIGWRLEKQSVYIYETRPIWNSPNEYHDLDMAKATFIRTQGKWKIFWMRQDLKWHGYEPNMYVKTIEQVFAIIDHDEYACFFG</sequence>
<dbReference type="InterPro" id="IPR021388">
    <property type="entry name" value="DUF3024"/>
</dbReference>
<name>A0A6T9XXG1_ALTMA</name>
<evidence type="ECO:0008006" key="3">
    <source>
        <dbReference type="Google" id="ProtNLM"/>
    </source>
</evidence>
<dbReference type="RefSeq" id="WP_179982256.1">
    <property type="nucleotide sequence ID" value="NZ_LR812090.1"/>
</dbReference>
<dbReference type="Proteomes" id="UP000509458">
    <property type="component" value="Chromosome"/>
</dbReference>
<protein>
    <recommendedName>
        <fullName evidence="3">DUF3024 domain-containing protein</fullName>
    </recommendedName>
</protein>
<accession>A0A6T9XXG1</accession>
<organism evidence="1 2">
    <name type="scientific">Alteromonas macleodii</name>
    <name type="common">Pseudoalteromonas macleodii</name>
    <dbReference type="NCBI Taxonomy" id="28108"/>
    <lineage>
        <taxon>Bacteria</taxon>
        <taxon>Pseudomonadati</taxon>
        <taxon>Pseudomonadota</taxon>
        <taxon>Gammaproteobacteria</taxon>
        <taxon>Alteromonadales</taxon>
        <taxon>Alteromonadaceae</taxon>
        <taxon>Alteromonas/Salinimonas group</taxon>
        <taxon>Alteromonas</taxon>
    </lineage>
</organism>
<proteinExistence type="predicted"/>